<dbReference type="SUPFAM" id="SSF52210">
    <property type="entry name" value="Succinyl-CoA synthetase domains"/>
    <property type="match status" value="1"/>
</dbReference>
<comment type="caution">
    <text evidence="5">The sequence shown here is derived from an EMBL/GenBank/DDBJ whole genome shotgun (WGS) entry which is preliminary data.</text>
</comment>
<reference evidence="5" key="1">
    <citation type="journal article" date="2014" name="Front. Microbiol.">
        <title>High frequency of phylogenetically diverse reductive dehalogenase-homologous genes in deep subseafloor sedimentary metagenomes.</title>
        <authorList>
            <person name="Kawai M."/>
            <person name="Futagami T."/>
            <person name="Toyoda A."/>
            <person name="Takaki Y."/>
            <person name="Nishi S."/>
            <person name="Hori S."/>
            <person name="Arai W."/>
            <person name="Tsubouchi T."/>
            <person name="Morono Y."/>
            <person name="Uchiyama I."/>
            <person name="Ito T."/>
            <person name="Fujiyama A."/>
            <person name="Inagaki F."/>
            <person name="Takami H."/>
        </authorList>
    </citation>
    <scope>NUCLEOTIDE SEQUENCE</scope>
    <source>
        <strain evidence="5">Expedition CK06-06</strain>
    </source>
</reference>
<keyword evidence="3" id="KW-0067">ATP-binding</keyword>
<dbReference type="GO" id="GO:0016874">
    <property type="term" value="F:ligase activity"/>
    <property type="evidence" value="ECO:0007669"/>
    <property type="project" value="UniProtKB-KW"/>
</dbReference>
<sequence length="124" mass="14182">MGELVFQFFLSYRLKLLHFLIQDPETEIILCYLEGIKEGRIDTLRKILKDNTKPIIVLKGGKSERGSIAAKTHTASISGDNKIWKNFFRQYNIIEVDSLEQLLHSARLIDCYGGFKVHNLAVVS</sequence>
<proteinExistence type="predicted"/>
<dbReference type="PANTHER" id="PTHR43334">
    <property type="entry name" value="ACETATE--COA LIGASE [ADP-FORMING]"/>
    <property type="match status" value="1"/>
</dbReference>
<dbReference type="InterPro" id="IPR032875">
    <property type="entry name" value="Succ_CoA_lig_flav_dom"/>
</dbReference>
<evidence type="ECO:0000256" key="1">
    <source>
        <dbReference type="ARBA" id="ARBA00022598"/>
    </source>
</evidence>
<dbReference type="Gene3D" id="3.40.50.261">
    <property type="entry name" value="Succinyl-CoA synthetase domains"/>
    <property type="match status" value="1"/>
</dbReference>
<evidence type="ECO:0000313" key="5">
    <source>
        <dbReference type="EMBL" id="GAG70321.1"/>
    </source>
</evidence>
<feature type="non-terminal residue" evidence="5">
    <location>
        <position position="124"/>
    </location>
</feature>
<keyword evidence="1" id="KW-0436">Ligase</keyword>
<keyword evidence="2" id="KW-0547">Nucleotide-binding</keyword>
<gene>
    <name evidence="5" type="ORF">S01H4_15570</name>
</gene>
<dbReference type="InterPro" id="IPR051538">
    <property type="entry name" value="Acyl-CoA_Synth/Transferase"/>
</dbReference>
<dbReference type="Pfam" id="PF13607">
    <property type="entry name" value="Succ_CoA_lig"/>
    <property type="match status" value="1"/>
</dbReference>
<dbReference type="GO" id="GO:0005524">
    <property type="term" value="F:ATP binding"/>
    <property type="evidence" value="ECO:0007669"/>
    <property type="project" value="UniProtKB-KW"/>
</dbReference>
<dbReference type="EMBL" id="BART01006823">
    <property type="protein sequence ID" value="GAG70321.1"/>
    <property type="molecule type" value="Genomic_DNA"/>
</dbReference>
<name>X1BE85_9ZZZZ</name>
<evidence type="ECO:0000259" key="4">
    <source>
        <dbReference type="Pfam" id="PF13607"/>
    </source>
</evidence>
<feature type="domain" description="Succinyl-CoA synthetase-like flavodoxin" evidence="4">
    <location>
        <begin position="16"/>
        <end position="108"/>
    </location>
</feature>
<accession>X1BE85</accession>
<protein>
    <recommendedName>
        <fullName evidence="4">Succinyl-CoA synthetase-like flavodoxin domain-containing protein</fullName>
    </recommendedName>
</protein>
<evidence type="ECO:0000256" key="2">
    <source>
        <dbReference type="ARBA" id="ARBA00022741"/>
    </source>
</evidence>
<dbReference type="InterPro" id="IPR016102">
    <property type="entry name" value="Succinyl-CoA_synth-like"/>
</dbReference>
<dbReference type="PANTHER" id="PTHR43334:SF1">
    <property type="entry name" value="3-HYDROXYPROPIONATE--COA LIGASE [ADP-FORMING]"/>
    <property type="match status" value="1"/>
</dbReference>
<dbReference type="AlphaFoldDB" id="X1BE85"/>
<evidence type="ECO:0000256" key="3">
    <source>
        <dbReference type="ARBA" id="ARBA00022840"/>
    </source>
</evidence>
<organism evidence="5">
    <name type="scientific">marine sediment metagenome</name>
    <dbReference type="NCBI Taxonomy" id="412755"/>
    <lineage>
        <taxon>unclassified sequences</taxon>
        <taxon>metagenomes</taxon>
        <taxon>ecological metagenomes</taxon>
    </lineage>
</organism>